<reference evidence="1 2" key="2">
    <citation type="journal article" date="2021" name="Int. J. Syst. Evol. Microbiol.">
        <title>Isolation and Polyphasic Characterization of Desulfuromonas versatilis sp. Nov., an Electrogenic Bacteria Capable of Versatile Metabolism Isolated from a Graphene Oxide-Reducing Enrichment Culture.</title>
        <authorList>
            <person name="Xie L."/>
            <person name="Yoshida N."/>
            <person name="Ishii S."/>
            <person name="Meng L."/>
        </authorList>
    </citation>
    <scope>NUCLEOTIDE SEQUENCE [LARGE SCALE GENOMIC DNA]</scope>
    <source>
        <strain evidence="1 2">NIT-T3</strain>
    </source>
</reference>
<reference evidence="1 2" key="1">
    <citation type="journal article" date="2016" name="C (Basel)">
        <title>Selective Growth of and Electricity Production by Marine Exoelectrogenic Bacteria in Self-Aggregated Hydrogel of Microbially Reduced Graphene Oxide.</title>
        <authorList>
            <person name="Yoshida N."/>
            <person name="Goto Y."/>
            <person name="Miyata Y."/>
        </authorList>
    </citation>
    <scope>NUCLEOTIDE SEQUENCE [LARGE SCALE GENOMIC DNA]</scope>
    <source>
        <strain evidence="1 2">NIT-T3</strain>
    </source>
</reference>
<dbReference type="SUPFAM" id="SSF140566">
    <property type="entry name" value="FlgN-like"/>
    <property type="match status" value="1"/>
</dbReference>
<sequence>MNGSELRERLQRLLELILRERDCARRMAMDELQAAVAEKEAMLRSIGQPGEDADPEVRGLAERIRAENRRNAFLFWSTLKWVRESMGFFGQQAVPTGYGAAGTMVGNANSGMILSGRV</sequence>
<accession>A0ABN6E2K8</accession>
<gene>
    <name evidence="1" type="ORF">DESUT3_36750</name>
</gene>
<dbReference type="EMBL" id="AP024355">
    <property type="protein sequence ID" value="BCR06606.1"/>
    <property type="molecule type" value="Genomic_DNA"/>
</dbReference>
<proteinExistence type="predicted"/>
<evidence type="ECO:0008006" key="3">
    <source>
        <dbReference type="Google" id="ProtNLM"/>
    </source>
</evidence>
<evidence type="ECO:0000313" key="2">
    <source>
        <dbReference type="Proteomes" id="UP001319827"/>
    </source>
</evidence>
<organism evidence="1 2">
    <name type="scientific">Desulfuromonas versatilis</name>
    <dbReference type="NCBI Taxonomy" id="2802975"/>
    <lineage>
        <taxon>Bacteria</taxon>
        <taxon>Pseudomonadati</taxon>
        <taxon>Thermodesulfobacteriota</taxon>
        <taxon>Desulfuromonadia</taxon>
        <taxon>Desulfuromonadales</taxon>
        <taxon>Desulfuromonadaceae</taxon>
        <taxon>Desulfuromonas</taxon>
    </lineage>
</organism>
<name>A0ABN6E2K8_9BACT</name>
<dbReference type="RefSeq" id="WP_221249989.1">
    <property type="nucleotide sequence ID" value="NZ_AP024355.1"/>
</dbReference>
<dbReference type="Proteomes" id="UP001319827">
    <property type="component" value="Chromosome"/>
</dbReference>
<protein>
    <recommendedName>
        <fullName evidence="3">Flagellar protein FlgN</fullName>
    </recommendedName>
</protein>
<dbReference type="InterPro" id="IPR036679">
    <property type="entry name" value="FlgN-like_sf"/>
</dbReference>
<keyword evidence="2" id="KW-1185">Reference proteome</keyword>
<evidence type="ECO:0000313" key="1">
    <source>
        <dbReference type="EMBL" id="BCR06606.1"/>
    </source>
</evidence>